<gene>
    <name evidence="3" type="ORF">DMO24_02560</name>
    <name evidence="2" type="ORF">FHX36_000618</name>
</gene>
<dbReference type="GO" id="GO:0005524">
    <property type="term" value="F:ATP binding"/>
    <property type="evidence" value="ECO:0007669"/>
    <property type="project" value="UniProtKB-KW"/>
</dbReference>
<dbReference type="RefSeq" id="WP_110550781.1">
    <property type="nucleotide sequence ID" value="NZ_JACIBU010000001.1"/>
</dbReference>
<dbReference type="InterPro" id="IPR036890">
    <property type="entry name" value="HATPase_C_sf"/>
</dbReference>
<accession>A0A323VFI9</accession>
<evidence type="ECO:0000313" key="3">
    <source>
        <dbReference type="EMBL" id="PZA22920.1"/>
    </source>
</evidence>
<comment type="caution">
    <text evidence="3">The sequence shown here is derived from an EMBL/GenBank/DDBJ whole genome shotgun (WGS) entry which is preliminary data.</text>
</comment>
<organism evidence="3 4">
    <name type="scientific">Modestobacter versicolor</name>
    <dbReference type="NCBI Taxonomy" id="429133"/>
    <lineage>
        <taxon>Bacteria</taxon>
        <taxon>Bacillati</taxon>
        <taxon>Actinomycetota</taxon>
        <taxon>Actinomycetes</taxon>
        <taxon>Geodermatophilales</taxon>
        <taxon>Geodermatophilaceae</taxon>
        <taxon>Modestobacter</taxon>
    </lineage>
</organism>
<name>A0A323VFI9_9ACTN</name>
<proteinExistence type="predicted"/>
<keyword evidence="3" id="KW-0067">ATP-binding</keyword>
<evidence type="ECO:0000313" key="4">
    <source>
        <dbReference type="Proteomes" id="UP000247602"/>
    </source>
</evidence>
<dbReference type="Proteomes" id="UP000247602">
    <property type="component" value="Unassembled WGS sequence"/>
</dbReference>
<sequence>MVDTTGAAPTGERRAERLELRVPTSPTQLPAVRAMAGDLAMRMDFDLDAVEDLRLAVDEACATLAAVAQGDSLTVVFEATREGLRIDAWVPTAAGVDVPRDGFGWAVLHTLVDTVEAGPSDQATVPAGNGDATPAASISLVKKLRRYSSSDVLADDADVSVLR</sequence>
<dbReference type="EMBL" id="QKNV01000016">
    <property type="protein sequence ID" value="PZA22920.1"/>
    <property type="molecule type" value="Genomic_DNA"/>
</dbReference>
<dbReference type="EC" id="2.7.11.1" evidence="2"/>
<reference evidence="3 4" key="1">
    <citation type="submission" date="2018-06" db="EMBL/GenBank/DDBJ databases">
        <title>Draft genome sequence of Modestobacter versicolor CP153-2.</title>
        <authorList>
            <person name="Gundlapally S.R."/>
        </authorList>
    </citation>
    <scope>NUCLEOTIDE SEQUENCE [LARGE SCALE GENOMIC DNA]</scope>
    <source>
        <strain evidence="3 4">CP153-2</strain>
    </source>
</reference>
<dbReference type="AlphaFoldDB" id="A0A323VFI9"/>
<keyword evidence="4" id="KW-1185">Reference proteome</keyword>
<keyword evidence="2" id="KW-0808">Transferase</keyword>
<dbReference type="Proteomes" id="UP000580718">
    <property type="component" value="Unassembled WGS sequence"/>
</dbReference>
<keyword evidence="2" id="KW-0418">Kinase</keyword>
<dbReference type="InterPro" id="IPR003594">
    <property type="entry name" value="HATPase_dom"/>
</dbReference>
<reference evidence="2 5" key="2">
    <citation type="submission" date="2020-08" db="EMBL/GenBank/DDBJ databases">
        <title>Sequencing the genomes of 1000 actinobacteria strains.</title>
        <authorList>
            <person name="Klenk H.-P."/>
        </authorList>
    </citation>
    <scope>NUCLEOTIDE SEQUENCE [LARGE SCALE GENOMIC DNA]</scope>
    <source>
        <strain evidence="2 5">DSM 16678</strain>
    </source>
</reference>
<evidence type="ECO:0000259" key="1">
    <source>
        <dbReference type="Pfam" id="PF13581"/>
    </source>
</evidence>
<evidence type="ECO:0000313" key="5">
    <source>
        <dbReference type="Proteomes" id="UP000580718"/>
    </source>
</evidence>
<evidence type="ECO:0000313" key="2">
    <source>
        <dbReference type="EMBL" id="MBB3674883.1"/>
    </source>
</evidence>
<dbReference type="Gene3D" id="3.30.565.10">
    <property type="entry name" value="Histidine kinase-like ATPase, C-terminal domain"/>
    <property type="match status" value="1"/>
</dbReference>
<dbReference type="GO" id="GO:0004674">
    <property type="term" value="F:protein serine/threonine kinase activity"/>
    <property type="evidence" value="ECO:0007669"/>
    <property type="project" value="UniProtKB-EC"/>
</dbReference>
<dbReference type="OrthoDB" id="3694612at2"/>
<protein>
    <submittedName>
        <fullName evidence="3">ATP-binding protein</fullName>
    </submittedName>
    <submittedName>
        <fullName evidence="2">Serine/threonine-protein kinase RsbW</fullName>
        <ecNumber evidence="2">2.7.11.1</ecNumber>
    </submittedName>
</protein>
<dbReference type="EMBL" id="JACIBU010000001">
    <property type="protein sequence ID" value="MBB3674883.1"/>
    <property type="molecule type" value="Genomic_DNA"/>
</dbReference>
<dbReference type="Pfam" id="PF13581">
    <property type="entry name" value="HATPase_c_2"/>
    <property type="match status" value="1"/>
</dbReference>
<keyword evidence="3" id="KW-0547">Nucleotide-binding</keyword>
<feature type="domain" description="Histidine kinase/HSP90-like ATPase" evidence="1">
    <location>
        <begin position="23"/>
        <end position="118"/>
    </location>
</feature>